<name>A0A1G9VDH8_9BACL</name>
<feature type="transmembrane region" description="Helical" evidence="6">
    <location>
        <begin position="96"/>
        <end position="116"/>
    </location>
</feature>
<dbReference type="GO" id="GO:0005886">
    <property type="term" value="C:plasma membrane"/>
    <property type="evidence" value="ECO:0007669"/>
    <property type="project" value="UniProtKB-SubCell"/>
</dbReference>
<dbReference type="InterPro" id="IPR051461">
    <property type="entry name" value="UPF0750_membrane"/>
</dbReference>
<feature type="transmembrane region" description="Helical" evidence="6">
    <location>
        <begin position="5"/>
        <end position="23"/>
    </location>
</feature>
<comment type="subcellular location">
    <subcellularLocation>
        <location evidence="1">Cell membrane</location>
        <topology evidence="1">Multi-pass membrane protein</topology>
    </subcellularLocation>
</comment>
<keyword evidence="4 6" id="KW-1133">Transmembrane helix</keyword>
<feature type="transmembrane region" description="Helical" evidence="6">
    <location>
        <begin position="137"/>
        <end position="158"/>
    </location>
</feature>
<keyword evidence="3 6" id="KW-0812">Transmembrane</keyword>
<dbReference type="EMBL" id="FNHW01000001">
    <property type="protein sequence ID" value="SDM70264.1"/>
    <property type="molecule type" value="Genomic_DNA"/>
</dbReference>
<keyword evidence="8" id="KW-1185">Reference proteome</keyword>
<feature type="transmembrane region" description="Helical" evidence="6">
    <location>
        <begin position="70"/>
        <end position="90"/>
    </location>
</feature>
<dbReference type="Pfam" id="PF02588">
    <property type="entry name" value="YitT_membrane"/>
    <property type="match status" value="1"/>
</dbReference>
<dbReference type="RefSeq" id="WP_090233642.1">
    <property type="nucleotide sequence ID" value="NZ_FNHW01000001.1"/>
</dbReference>
<evidence type="ECO:0000256" key="2">
    <source>
        <dbReference type="ARBA" id="ARBA00022475"/>
    </source>
</evidence>
<dbReference type="STRING" id="459525.SAMN04488137_1523"/>
<keyword evidence="5 6" id="KW-0472">Membrane</keyword>
<dbReference type="AlphaFoldDB" id="A0A1G9VDH8"/>
<feature type="transmembrane region" description="Helical" evidence="6">
    <location>
        <begin position="43"/>
        <end position="63"/>
    </location>
</feature>
<dbReference type="InterPro" id="IPR003740">
    <property type="entry name" value="YitT"/>
</dbReference>
<evidence type="ECO:0000313" key="7">
    <source>
        <dbReference type="EMBL" id="SDM70264.1"/>
    </source>
</evidence>
<organism evidence="7 8">
    <name type="scientific">Fictibacillus solisalsi</name>
    <dbReference type="NCBI Taxonomy" id="459525"/>
    <lineage>
        <taxon>Bacteria</taxon>
        <taxon>Bacillati</taxon>
        <taxon>Bacillota</taxon>
        <taxon>Bacilli</taxon>
        <taxon>Bacillales</taxon>
        <taxon>Fictibacillaceae</taxon>
        <taxon>Fictibacillus</taxon>
    </lineage>
</organism>
<evidence type="ECO:0000256" key="6">
    <source>
        <dbReference type="SAM" id="Phobius"/>
    </source>
</evidence>
<accession>A0A1G9VDH8</accession>
<sequence length="193" mass="20926">MNKLIAIGCGSTLMGIGINGFILPQHILNGGFIGLALLLKYTAGFQVGMTIICLSAPIFLMALHYNKLYFFNSLMGMLLSSLLIDGMFPLQGLFHLPIWISACIGGTLIGTGVGVMMRYNTCVGGLDLLALLMSKWFRFNPGLLMIILDAIIITTGMLVLKDPYLLFSFVTILIAGFVTALLTSYQSVNLFLS</sequence>
<evidence type="ECO:0000256" key="1">
    <source>
        <dbReference type="ARBA" id="ARBA00004651"/>
    </source>
</evidence>
<evidence type="ECO:0000313" key="8">
    <source>
        <dbReference type="Proteomes" id="UP000199544"/>
    </source>
</evidence>
<protein>
    <submittedName>
        <fullName evidence="7">Uncharacterized 5xTM membrane BCR, YitT family COG1284</fullName>
    </submittedName>
</protein>
<dbReference type="Proteomes" id="UP000199544">
    <property type="component" value="Unassembled WGS sequence"/>
</dbReference>
<reference evidence="8" key="1">
    <citation type="submission" date="2016-10" db="EMBL/GenBank/DDBJ databases">
        <authorList>
            <person name="Varghese N."/>
            <person name="Submissions S."/>
        </authorList>
    </citation>
    <scope>NUCLEOTIDE SEQUENCE [LARGE SCALE GENOMIC DNA]</scope>
    <source>
        <strain evidence="8">CGMCC 1.6854</strain>
    </source>
</reference>
<evidence type="ECO:0000256" key="3">
    <source>
        <dbReference type="ARBA" id="ARBA00022692"/>
    </source>
</evidence>
<dbReference type="OrthoDB" id="2602718at2"/>
<evidence type="ECO:0000256" key="4">
    <source>
        <dbReference type="ARBA" id="ARBA00022989"/>
    </source>
</evidence>
<keyword evidence="2" id="KW-1003">Cell membrane</keyword>
<evidence type="ECO:0000256" key="5">
    <source>
        <dbReference type="ARBA" id="ARBA00023136"/>
    </source>
</evidence>
<proteinExistence type="predicted"/>
<dbReference type="PANTHER" id="PTHR33545">
    <property type="entry name" value="UPF0750 MEMBRANE PROTEIN YITT-RELATED"/>
    <property type="match status" value="1"/>
</dbReference>
<feature type="transmembrane region" description="Helical" evidence="6">
    <location>
        <begin position="164"/>
        <end position="185"/>
    </location>
</feature>
<dbReference type="PANTHER" id="PTHR33545:SF5">
    <property type="entry name" value="UPF0750 MEMBRANE PROTEIN YITT"/>
    <property type="match status" value="1"/>
</dbReference>
<gene>
    <name evidence="7" type="ORF">SAMN04488137_1523</name>
</gene>